<dbReference type="EMBL" id="BK016015">
    <property type="protein sequence ID" value="DAF89674.1"/>
    <property type="molecule type" value="Genomic_DNA"/>
</dbReference>
<name>A0A8S5U5E2_9CAUD</name>
<evidence type="ECO:0000313" key="2">
    <source>
        <dbReference type="EMBL" id="DAF89674.1"/>
    </source>
</evidence>
<proteinExistence type="predicted"/>
<keyword evidence="1" id="KW-0812">Transmembrane</keyword>
<keyword evidence="1" id="KW-0472">Membrane</keyword>
<keyword evidence="2" id="KW-0449">Lipoprotein</keyword>
<keyword evidence="1" id="KW-1133">Transmembrane helix</keyword>
<feature type="transmembrane region" description="Helical" evidence="1">
    <location>
        <begin position="17"/>
        <end position="38"/>
    </location>
</feature>
<sequence>MEFKDRAYGGKWDWLDLLATILGGVLGQMLQILLIYALKCVS</sequence>
<protein>
    <submittedName>
        <fullName evidence="2">Putative periplasmic lipoprotein</fullName>
    </submittedName>
</protein>
<accession>A0A8S5U5E2</accession>
<reference evidence="2" key="1">
    <citation type="journal article" date="2021" name="Proc. Natl. Acad. Sci. U.S.A.">
        <title>A Catalog of Tens of Thousands of Viruses from Human Metagenomes Reveals Hidden Associations with Chronic Diseases.</title>
        <authorList>
            <person name="Tisza M.J."/>
            <person name="Buck C.B."/>
        </authorList>
    </citation>
    <scope>NUCLEOTIDE SEQUENCE</scope>
    <source>
        <strain evidence="2">CtCS019</strain>
    </source>
</reference>
<organism evidence="2">
    <name type="scientific">Siphoviridae sp. ctCS019</name>
    <dbReference type="NCBI Taxonomy" id="2825378"/>
    <lineage>
        <taxon>Viruses</taxon>
        <taxon>Duplodnaviria</taxon>
        <taxon>Heunggongvirae</taxon>
        <taxon>Uroviricota</taxon>
        <taxon>Caudoviricetes</taxon>
    </lineage>
</organism>
<evidence type="ECO:0000256" key="1">
    <source>
        <dbReference type="SAM" id="Phobius"/>
    </source>
</evidence>